<dbReference type="FunCoup" id="E0W3R3">
    <property type="interactions" value="1320"/>
</dbReference>
<dbReference type="CTD" id="8237148"/>
<reference evidence="8" key="3">
    <citation type="submission" date="2021-02" db="UniProtKB">
        <authorList>
            <consortium name="EnsemblMetazoa"/>
        </authorList>
    </citation>
    <scope>IDENTIFICATION</scope>
    <source>
        <strain evidence="8">USDA</strain>
    </source>
</reference>
<dbReference type="PROSITE" id="PS01184">
    <property type="entry name" value="UBIE_2"/>
    <property type="match status" value="1"/>
</dbReference>
<reference evidence="7" key="1">
    <citation type="submission" date="2007-04" db="EMBL/GenBank/DDBJ databases">
        <title>Annotation of Pediculus humanus corporis strain USDA.</title>
        <authorList>
            <person name="Kirkness E."/>
            <person name="Hannick L."/>
            <person name="Hass B."/>
            <person name="Bruggner R."/>
            <person name="Lawson D."/>
            <person name="Bidwell S."/>
            <person name="Joardar V."/>
            <person name="Caler E."/>
            <person name="Walenz B."/>
            <person name="Inman J."/>
            <person name="Schobel S."/>
            <person name="Galinsky K."/>
            <person name="Amedeo P."/>
            <person name="Strausberg R."/>
        </authorList>
    </citation>
    <scope>NUCLEOTIDE SEQUENCE</scope>
    <source>
        <strain evidence="7">USDA</strain>
    </source>
</reference>
<gene>
    <name evidence="8" type="primary">8237148</name>
    <name evidence="6" type="synonym">coq5</name>
    <name evidence="7" type="ORF">Phum_PHUM608900</name>
</gene>
<dbReference type="Proteomes" id="UP000009046">
    <property type="component" value="Unassembled WGS sequence"/>
</dbReference>
<dbReference type="GO" id="GO:0032259">
    <property type="term" value="P:methylation"/>
    <property type="evidence" value="ECO:0007669"/>
    <property type="project" value="UniProtKB-KW"/>
</dbReference>
<dbReference type="VEuPathDB" id="VectorBase:PHUM608900"/>
<accession>E0W3R3</accession>
<name>E0W3R3_PEDHC</name>
<dbReference type="PANTHER" id="PTHR43591">
    <property type="entry name" value="METHYLTRANSFERASE"/>
    <property type="match status" value="1"/>
</dbReference>
<keyword evidence="6" id="KW-0496">Mitochondrion</keyword>
<evidence type="ECO:0000256" key="1">
    <source>
        <dbReference type="ARBA" id="ARBA00022603"/>
    </source>
</evidence>
<dbReference type="Pfam" id="PF01209">
    <property type="entry name" value="Ubie_methyltran"/>
    <property type="match status" value="1"/>
</dbReference>
<dbReference type="GO" id="GO:0031314">
    <property type="term" value="C:extrinsic component of mitochondrial inner membrane"/>
    <property type="evidence" value="ECO:0007669"/>
    <property type="project" value="UniProtKB-UniRule"/>
</dbReference>
<dbReference type="SUPFAM" id="SSF53335">
    <property type="entry name" value="S-adenosyl-L-methionine-dependent methyltransferases"/>
    <property type="match status" value="1"/>
</dbReference>
<dbReference type="OMA" id="MNDVMSM"/>
<dbReference type="CDD" id="cd02440">
    <property type="entry name" value="AdoMet_MTases"/>
    <property type="match status" value="1"/>
</dbReference>
<comment type="pathway">
    <text evidence="6">Cofactor biosynthesis; ubiquinone biosynthesis.</text>
</comment>
<dbReference type="PANTHER" id="PTHR43591:SF24">
    <property type="entry name" value="2-METHOXY-6-POLYPRENYL-1,4-BENZOQUINOL METHYLASE, MITOCHONDRIAL"/>
    <property type="match status" value="1"/>
</dbReference>
<sequence>MQQSLRKSYSLTKHSCPFLLSKRKLSSSNIKNKQNEEFSSTYKIKNQFGFEKVQSDEKQNRVDNVFKSVADKYDLMNDAMSFGIHRIWKDIFVERLSPTGGTKLLDVAGGTGDISFRFLRYVQKKSPESFVSVCDINPKMLEIGKSKSMKLDYCKNRMEWVEANAEELPFKDKTYDAYTVAFGIRNVTDINKVLDEAYRVLKPGGRFLCLEFSEVNNEYLKWLYDQYSFQVIPALGELIAGEWKAYQYLVESIRNFPNQESFKELIENAGFRMVTYENLTFGLLLDND</sequence>
<dbReference type="PROSITE" id="PS51608">
    <property type="entry name" value="SAM_MT_UBIE"/>
    <property type="match status" value="1"/>
</dbReference>
<comment type="subcellular location">
    <subcellularLocation>
        <location evidence="6">Mitochondrion inner membrane</location>
        <topology evidence="6">Peripheral membrane protein</topology>
        <orientation evidence="6">Matrix side</orientation>
    </subcellularLocation>
</comment>
<dbReference type="GO" id="GO:0008425">
    <property type="term" value="F:2-methoxy-6-polyprenyl-1,4-benzoquinol methyltransferase activity"/>
    <property type="evidence" value="ECO:0007669"/>
    <property type="project" value="UniProtKB-UniRule"/>
</dbReference>
<dbReference type="InterPro" id="IPR029063">
    <property type="entry name" value="SAM-dependent_MTases_sf"/>
</dbReference>
<dbReference type="EnsemblMetazoa" id="PHUM608900-RA">
    <property type="protein sequence ID" value="PHUM608900-PA"/>
    <property type="gene ID" value="PHUM608900"/>
</dbReference>
<dbReference type="UniPathway" id="UPA00232"/>
<dbReference type="HAMAP" id="MF_01813">
    <property type="entry name" value="MenG_UbiE_methyltr"/>
    <property type="match status" value="1"/>
</dbReference>
<dbReference type="FunFam" id="3.40.50.150:FF:000064">
    <property type="entry name" value="2-methoxy-6-polyprenyl-1,4-benzoquinol methylase, mitochondrial"/>
    <property type="match status" value="1"/>
</dbReference>
<dbReference type="EMBL" id="DS235882">
    <property type="protein sequence ID" value="EEB20269.1"/>
    <property type="molecule type" value="Genomic_DNA"/>
</dbReference>
<dbReference type="OrthoDB" id="6329284at2759"/>
<dbReference type="PROSITE" id="PS01183">
    <property type="entry name" value="UBIE_1"/>
    <property type="match status" value="1"/>
</dbReference>
<comment type="similarity">
    <text evidence="6">Belongs to the class I-like SAM-binding methyltransferase superfamily. MenG/UbiE family.</text>
</comment>
<dbReference type="NCBIfam" id="TIGR01934">
    <property type="entry name" value="MenG_MenH_UbiE"/>
    <property type="match status" value="1"/>
</dbReference>
<comment type="catalytic activity">
    <reaction evidence="6">
        <text>a 2-methoxy-6-(all-trans-polyprenyl)benzene-1,4-diol + S-adenosyl-L-methionine = a 5-methoxy-2-methyl-3-(all-trans-polyprenyl)benzene-1,4-diol + S-adenosyl-L-homocysteine + H(+)</text>
        <dbReference type="Rhea" id="RHEA:28286"/>
        <dbReference type="Rhea" id="RHEA-COMP:10858"/>
        <dbReference type="Rhea" id="RHEA-COMP:10859"/>
        <dbReference type="ChEBI" id="CHEBI:15378"/>
        <dbReference type="ChEBI" id="CHEBI:57856"/>
        <dbReference type="ChEBI" id="CHEBI:59789"/>
        <dbReference type="ChEBI" id="CHEBI:84166"/>
        <dbReference type="ChEBI" id="CHEBI:84167"/>
        <dbReference type="EC" id="2.1.1.201"/>
    </reaction>
</comment>
<feature type="binding site" evidence="6">
    <location>
        <position position="135"/>
    </location>
    <ligand>
        <name>S-adenosyl-L-methionine</name>
        <dbReference type="ChEBI" id="CHEBI:59789"/>
    </ligand>
</feature>
<dbReference type="STRING" id="121224.E0W3R3"/>
<proteinExistence type="inferred from homology"/>
<evidence type="ECO:0000256" key="2">
    <source>
        <dbReference type="ARBA" id="ARBA00022679"/>
    </source>
</evidence>
<evidence type="ECO:0000313" key="8">
    <source>
        <dbReference type="EnsemblMetazoa" id="PHUM608900-PA"/>
    </source>
</evidence>
<evidence type="ECO:0000256" key="6">
    <source>
        <dbReference type="HAMAP-Rule" id="MF_03191"/>
    </source>
</evidence>
<reference evidence="7" key="2">
    <citation type="submission" date="2007-04" db="EMBL/GenBank/DDBJ databases">
        <title>The genome of the human body louse.</title>
        <authorList>
            <consortium name="The Human Body Louse Genome Consortium"/>
            <person name="Kirkness E."/>
            <person name="Walenz B."/>
            <person name="Hass B."/>
            <person name="Bruggner R."/>
            <person name="Strausberg R."/>
        </authorList>
    </citation>
    <scope>NUCLEOTIDE SEQUENCE</scope>
    <source>
        <strain evidence="7">USDA</strain>
    </source>
</reference>
<evidence type="ECO:0000256" key="5">
    <source>
        <dbReference type="ARBA" id="ARBA00046387"/>
    </source>
</evidence>
<dbReference type="KEGG" id="phu:Phum_PHUM608900"/>
<dbReference type="eggNOG" id="KOG1540">
    <property type="taxonomic scope" value="Eukaryota"/>
</dbReference>
<feature type="binding site" evidence="6">
    <location>
        <position position="111"/>
    </location>
    <ligand>
        <name>S-adenosyl-L-methionine</name>
        <dbReference type="ChEBI" id="CHEBI:59789"/>
    </ligand>
</feature>
<keyword evidence="7" id="KW-0830">Ubiquinone</keyword>
<dbReference type="AlphaFoldDB" id="E0W3R3"/>
<dbReference type="EC" id="2.1.1.201" evidence="6"/>
<comment type="function">
    <text evidence="6">Methyltransferase required for the conversion of 2-polyprenyl-6-methoxy-1,4-benzoquinol (DDMQH2) to 2-polyprenyl-3-methyl-6-methoxy-1,4-benzoquinol (DMQH2).</text>
</comment>
<dbReference type="EMBL" id="AAZO01007441">
    <property type="status" value="NOT_ANNOTATED_CDS"/>
    <property type="molecule type" value="Genomic_DNA"/>
</dbReference>
<dbReference type="RefSeq" id="XP_002433007.1">
    <property type="nucleotide sequence ID" value="XM_002432962.1"/>
</dbReference>
<keyword evidence="3 6" id="KW-0831">Ubiquinone biosynthesis</keyword>
<protein>
    <recommendedName>
        <fullName evidence="6">2-methoxy-6-polyprenyl-1,4-benzoquinol methylase, mitochondrial</fullName>
        <ecNumber evidence="6">2.1.1.201</ecNumber>
    </recommendedName>
    <alternativeName>
        <fullName evidence="6">Ubiquinone biosynthesis methyltransferase COQ5</fullName>
    </alternativeName>
</protein>
<dbReference type="HOGENOM" id="CLU_037990_0_0_1"/>
<comment type="caution">
    <text evidence="6">Lacks conserved residue(s) required for the propagation of feature annotation.</text>
</comment>
<evidence type="ECO:0000256" key="4">
    <source>
        <dbReference type="ARBA" id="ARBA00022691"/>
    </source>
</evidence>
<dbReference type="InterPro" id="IPR004033">
    <property type="entry name" value="UbiE/COQ5_MeTrFase"/>
</dbReference>
<keyword evidence="9" id="KW-1185">Reference proteome</keyword>
<keyword evidence="2 6" id="KW-0808">Transferase</keyword>
<keyword evidence="1 6" id="KW-0489">Methyltransferase</keyword>
<keyword evidence="6" id="KW-0472">Membrane</keyword>
<evidence type="ECO:0000256" key="3">
    <source>
        <dbReference type="ARBA" id="ARBA00022688"/>
    </source>
</evidence>
<dbReference type="InterPro" id="IPR023576">
    <property type="entry name" value="UbiE/COQ5_MeTrFase_CS"/>
</dbReference>
<keyword evidence="6" id="KW-0999">Mitochondrion inner membrane</keyword>
<dbReference type="Gene3D" id="3.40.50.150">
    <property type="entry name" value="Vaccinia Virus protein VP39"/>
    <property type="match status" value="1"/>
</dbReference>
<dbReference type="GeneID" id="8237148"/>
<feature type="binding site" evidence="6">
    <location>
        <begin position="164"/>
        <end position="165"/>
    </location>
    <ligand>
        <name>S-adenosyl-L-methionine</name>
        <dbReference type="ChEBI" id="CHEBI:59789"/>
    </ligand>
</feature>
<keyword evidence="4 6" id="KW-0949">S-adenosyl-L-methionine</keyword>
<evidence type="ECO:0000313" key="7">
    <source>
        <dbReference type="EMBL" id="EEB20269.1"/>
    </source>
</evidence>
<comment type="subunit">
    <text evidence="5">Component of a multi-subunit COQ enzyme complex, composed of at least COQ3, COQ4, COQ5, COQ6, COQ7 and COQ9. Interacts with PYURF; the interaction is direct, stabilizes COQ5 protein and associates PYURF with COQ enzyme complex.</text>
</comment>
<organism>
    <name type="scientific">Pediculus humanus subsp. corporis</name>
    <name type="common">Body louse</name>
    <dbReference type="NCBI Taxonomy" id="121224"/>
    <lineage>
        <taxon>Eukaryota</taxon>
        <taxon>Metazoa</taxon>
        <taxon>Ecdysozoa</taxon>
        <taxon>Arthropoda</taxon>
        <taxon>Hexapoda</taxon>
        <taxon>Insecta</taxon>
        <taxon>Pterygota</taxon>
        <taxon>Neoptera</taxon>
        <taxon>Paraneoptera</taxon>
        <taxon>Psocodea</taxon>
        <taxon>Troctomorpha</taxon>
        <taxon>Phthiraptera</taxon>
        <taxon>Anoplura</taxon>
        <taxon>Pediculidae</taxon>
        <taxon>Pediculus</taxon>
    </lineage>
</organism>
<dbReference type="NCBIfam" id="NF001244">
    <property type="entry name" value="PRK00216.1-5"/>
    <property type="match status" value="1"/>
</dbReference>
<dbReference type="InParanoid" id="E0W3R3"/>
<evidence type="ECO:0000313" key="9">
    <source>
        <dbReference type="Proteomes" id="UP000009046"/>
    </source>
</evidence>